<dbReference type="PANTHER" id="PTHR24230">
    <property type="entry name" value="G-PROTEIN COUPLED RECEPTOR"/>
    <property type="match status" value="1"/>
</dbReference>
<feature type="transmembrane region" description="Helical" evidence="10">
    <location>
        <begin position="75"/>
        <end position="95"/>
    </location>
</feature>
<dbReference type="AlphaFoldDB" id="A0AAE1CKK2"/>
<evidence type="ECO:0000256" key="3">
    <source>
        <dbReference type="ARBA" id="ARBA00022692"/>
    </source>
</evidence>
<keyword evidence="4 10" id="KW-1133">Transmembrane helix</keyword>
<evidence type="ECO:0000259" key="11">
    <source>
        <dbReference type="PROSITE" id="PS50262"/>
    </source>
</evidence>
<evidence type="ECO:0000256" key="1">
    <source>
        <dbReference type="ARBA" id="ARBA00004651"/>
    </source>
</evidence>
<reference evidence="12" key="1">
    <citation type="journal article" date="2023" name="G3 (Bethesda)">
        <title>A reference genome for the long-term kleptoplast-retaining sea slug Elysia crispata morphotype clarki.</title>
        <authorList>
            <person name="Eastman K.E."/>
            <person name="Pendleton A.L."/>
            <person name="Shaikh M.A."/>
            <person name="Suttiyut T."/>
            <person name="Ogas R."/>
            <person name="Tomko P."/>
            <person name="Gavelis G."/>
            <person name="Widhalm J.R."/>
            <person name="Wisecaver J.H."/>
        </authorList>
    </citation>
    <scope>NUCLEOTIDE SEQUENCE</scope>
    <source>
        <strain evidence="12">ECLA1</strain>
    </source>
</reference>
<protein>
    <recommendedName>
        <fullName evidence="11">G-protein coupled receptors family 1 profile domain-containing protein</fullName>
    </recommendedName>
</protein>
<feature type="region of interest" description="Disordered" evidence="9">
    <location>
        <begin position="235"/>
        <end position="273"/>
    </location>
</feature>
<keyword evidence="5" id="KW-0297">G-protein coupled receptor</keyword>
<feature type="transmembrane region" description="Helical" evidence="10">
    <location>
        <begin position="207"/>
        <end position="227"/>
    </location>
</feature>
<name>A0AAE1CKK2_9GAST</name>
<keyword evidence="2" id="KW-1003">Cell membrane</keyword>
<accession>A0AAE1CKK2</accession>
<dbReference type="Proteomes" id="UP001283361">
    <property type="component" value="Unassembled WGS sequence"/>
</dbReference>
<organism evidence="12 13">
    <name type="scientific">Elysia crispata</name>
    <name type="common">lettuce slug</name>
    <dbReference type="NCBI Taxonomy" id="231223"/>
    <lineage>
        <taxon>Eukaryota</taxon>
        <taxon>Metazoa</taxon>
        <taxon>Spiralia</taxon>
        <taxon>Lophotrochozoa</taxon>
        <taxon>Mollusca</taxon>
        <taxon>Gastropoda</taxon>
        <taxon>Heterobranchia</taxon>
        <taxon>Euthyneura</taxon>
        <taxon>Panpulmonata</taxon>
        <taxon>Sacoglossa</taxon>
        <taxon>Placobranchoidea</taxon>
        <taxon>Plakobranchidae</taxon>
        <taxon>Elysia</taxon>
    </lineage>
</organism>
<dbReference type="GO" id="GO:0008528">
    <property type="term" value="F:G protein-coupled peptide receptor activity"/>
    <property type="evidence" value="ECO:0007669"/>
    <property type="project" value="TreeGrafter"/>
</dbReference>
<dbReference type="GO" id="GO:0005886">
    <property type="term" value="C:plasma membrane"/>
    <property type="evidence" value="ECO:0007669"/>
    <property type="project" value="UniProtKB-SubCell"/>
</dbReference>
<evidence type="ECO:0000256" key="9">
    <source>
        <dbReference type="SAM" id="MobiDB-lite"/>
    </source>
</evidence>
<comment type="caution">
    <text evidence="12">The sequence shown here is derived from an EMBL/GenBank/DDBJ whole genome shotgun (WGS) entry which is preliminary data.</text>
</comment>
<dbReference type="EMBL" id="JAWDGP010007774">
    <property type="protein sequence ID" value="KAK3705137.1"/>
    <property type="molecule type" value="Genomic_DNA"/>
</dbReference>
<evidence type="ECO:0000256" key="10">
    <source>
        <dbReference type="SAM" id="Phobius"/>
    </source>
</evidence>
<dbReference type="Pfam" id="PF00001">
    <property type="entry name" value="7tm_1"/>
    <property type="match status" value="1"/>
</dbReference>
<feature type="transmembrane region" description="Helical" evidence="10">
    <location>
        <begin position="282"/>
        <end position="303"/>
    </location>
</feature>
<dbReference type="InterPro" id="IPR000276">
    <property type="entry name" value="GPCR_Rhodpsn"/>
</dbReference>
<dbReference type="PANTHER" id="PTHR24230:SF162">
    <property type="entry name" value="MELANIN-CONCENTRATING HORMONE RECEPTOR 1"/>
    <property type="match status" value="1"/>
</dbReference>
<feature type="domain" description="G-protein coupled receptors family 1 profile" evidence="11">
    <location>
        <begin position="42"/>
        <end position="346"/>
    </location>
</feature>
<sequence length="368" mass="41559">MNSSTSLEIVPSQPGAPLINDHIVNYIMVMLCFMILTFSLPSIVLNIFNVYIFLNTKLDSVTVCFISLALTDLSAMLLLSNNAVFSIIVAFGVGWGKNLPIYTYVLSFGFSLSMDSSSATTTYIAVQRGLCVAFPFLMRHAFNKNRSLVICGSIFLVMLCFSLPRFTAFKLKTISDPVDNTSTIVVFENLDSWDAFDSFYTMFVKTALVFIEYGTMIVCTVAITIGMRSSSKLKQKSTSLSDQPQSHKNSKDKDEEKHRSCKDSNANGEDQLQKKKDSREALVVKQSLIVVLIHVIFTTPRIFAYLYQVVEPRYKLGGQFHNLFFVFFTAINVTDSINAFVNFFVYLKFNSKFRNYFLSTIYKRKAIG</sequence>
<evidence type="ECO:0000256" key="7">
    <source>
        <dbReference type="ARBA" id="ARBA00023170"/>
    </source>
</evidence>
<keyword evidence="13" id="KW-1185">Reference proteome</keyword>
<comment type="subcellular location">
    <subcellularLocation>
        <location evidence="1">Cell membrane</location>
        <topology evidence="1">Multi-pass membrane protein</topology>
    </subcellularLocation>
</comment>
<evidence type="ECO:0000256" key="4">
    <source>
        <dbReference type="ARBA" id="ARBA00022989"/>
    </source>
</evidence>
<dbReference type="GO" id="GO:0007218">
    <property type="term" value="P:neuropeptide signaling pathway"/>
    <property type="evidence" value="ECO:0007669"/>
    <property type="project" value="TreeGrafter"/>
</dbReference>
<evidence type="ECO:0000313" key="12">
    <source>
        <dbReference type="EMBL" id="KAK3705137.1"/>
    </source>
</evidence>
<feature type="transmembrane region" description="Helical" evidence="10">
    <location>
        <begin position="147"/>
        <end position="166"/>
    </location>
</feature>
<keyword evidence="6 10" id="KW-0472">Membrane</keyword>
<dbReference type="SUPFAM" id="SSF81321">
    <property type="entry name" value="Family A G protein-coupled receptor-like"/>
    <property type="match status" value="1"/>
</dbReference>
<evidence type="ECO:0000313" key="13">
    <source>
        <dbReference type="Proteomes" id="UP001283361"/>
    </source>
</evidence>
<evidence type="ECO:0000256" key="5">
    <source>
        <dbReference type="ARBA" id="ARBA00023040"/>
    </source>
</evidence>
<keyword evidence="7" id="KW-0675">Receptor</keyword>
<keyword evidence="3 10" id="KW-0812">Transmembrane</keyword>
<evidence type="ECO:0000256" key="2">
    <source>
        <dbReference type="ARBA" id="ARBA00022475"/>
    </source>
</evidence>
<evidence type="ECO:0000256" key="8">
    <source>
        <dbReference type="ARBA" id="ARBA00023224"/>
    </source>
</evidence>
<evidence type="ECO:0000256" key="6">
    <source>
        <dbReference type="ARBA" id="ARBA00023136"/>
    </source>
</evidence>
<keyword evidence="8" id="KW-0807">Transducer</keyword>
<proteinExistence type="predicted"/>
<feature type="compositionally biased region" description="Basic and acidic residues" evidence="9">
    <location>
        <begin position="249"/>
        <end position="262"/>
    </location>
</feature>
<dbReference type="Gene3D" id="1.20.1070.10">
    <property type="entry name" value="Rhodopsin 7-helix transmembrane proteins"/>
    <property type="match status" value="1"/>
</dbReference>
<dbReference type="InterPro" id="IPR017452">
    <property type="entry name" value="GPCR_Rhodpsn_7TM"/>
</dbReference>
<feature type="transmembrane region" description="Helical" evidence="10">
    <location>
        <begin position="26"/>
        <end position="54"/>
    </location>
</feature>
<feature type="transmembrane region" description="Helical" evidence="10">
    <location>
        <begin position="323"/>
        <end position="347"/>
    </location>
</feature>
<gene>
    <name evidence="12" type="ORF">RRG08_005527</name>
</gene>
<dbReference type="PROSITE" id="PS50262">
    <property type="entry name" value="G_PROTEIN_RECEP_F1_2"/>
    <property type="match status" value="1"/>
</dbReference>